<dbReference type="EMBL" id="CP136920">
    <property type="protein sequence ID" value="WOO39645.1"/>
    <property type="molecule type" value="Genomic_DNA"/>
</dbReference>
<gene>
    <name evidence="2" type="ORF">RZN69_13560</name>
</gene>
<evidence type="ECO:0000313" key="2">
    <source>
        <dbReference type="EMBL" id="WOO39645.1"/>
    </source>
</evidence>
<name>A0AAQ3QU58_9BACT</name>
<evidence type="ECO:0000313" key="3">
    <source>
        <dbReference type="Proteomes" id="UP001304300"/>
    </source>
</evidence>
<sequence>MKIEYQKASEEVRKEIVDSIEAFLNSGVPLSAVTRDRIISGYEANDELLVKAIDEATERTSAINKGNPKVCCEYILSGPRYIRIRRKACESIKGMVVDDSKCGDNSSDGGKGKGGRRGGSSIGGWLRDICNKVPCHIKILGPDGTKESISCQDVEDYHEVVELDITLTSTELKK</sequence>
<dbReference type="KEGG" id="puo:RZN69_13560"/>
<organism evidence="2 3">
    <name type="scientific">Rubellicoccus peritrichatus</name>
    <dbReference type="NCBI Taxonomy" id="3080537"/>
    <lineage>
        <taxon>Bacteria</taxon>
        <taxon>Pseudomonadati</taxon>
        <taxon>Verrucomicrobiota</taxon>
        <taxon>Opitutia</taxon>
        <taxon>Puniceicoccales</taxon>
        <taxon>Cerasicoccaceae</taxon>
        <taxon>Rubellicoccus</taxon>
    </lineage>
</organism>
<protein>
    <submittedName>
        <fullName evidence="2">Uncharacterized protein</fullName>
    </submittedName>
</protein>
<accession>A0AAQ3QU58</accession>
<evidence type="ECO:0000256" key="1">
    <source>
        <dbReference type="SAM" id="MobiDB-lite"/>
    </source>
</evidence>
<reference evidence="2 3" key="1">
    <citation type="submission" date="2023-10" db="EMBL/GenBank/DDBJ databases">
        <title>Rubellicoccus peritrichatus gen. nov., sp. nov., isolated from an algae of coral reef tank.</title>
        <authorList>
            <person name="Luo J."/>
        </authorList>
    </citation>
    <scope>NUCLEOTIDE SEQUENCE [LARGE SCALE GENOMIC DNA]</scope>
    <source>
        <strain evidence="2 3">CR14</strain>
    </source>
</reference>
<keyword evidence="3" id="KW-1185">Reference proteome</keyword>
<dbReference type="Proteomes" id="UP001304300">
    <property type="component" value="Chromosome"/>
</dbReference>
<dbReference type="AlphaFoldDB" id="A0AAQ3QU58"/>
<proteinExistence type="predicted"/>
<feature type="region of interest" description="Disordered" evidence="1">
    <location>
        <begin position="101"/>
        <end position="120"/>
    </location>
</feature>
<dbReference type="RefSeq" id="WP_317831616.1">
    <property type="nucleotide sequence ID" value="NZ_CP136920.1"/>
</dbReference>